<dbReference type="Proteomes" id="UP000095287">
    <property type="component" value="Unplaced"/>
</dbReference>
<dbReference type="CDD" id="cd21306">
    <property type="entry name" value="CH_PARVA_B_rpt2"/>
    <property type="match status" value="1"/>
</dbReference>
<dbReference type="WBParaSite" id="L893_g15294.t1">
    <property type="protein sequence ID" value="L893_g15294.t1"/>
    <property type="gene ID" value="L893_g15294"/>
</dbReference>
<name>A0A1I7YEE4_9BILA</name>
<evidence type="ECO:0000256" key="4">
    <source>
        <dbReference type="ARBA" id="ARBA00022490"/>
    </source>
</evidence>
<dbReference type="AlphaFoldDB" id="A0A1I7YEE4"/>
<keyword evidence="8" id="KW-0206">Cytoskeleton</keyword>
<dbReference type="PANTHER" id="PTHR12114">
    <property type="entry name" value="PARVIN"/>
    <property type="match status" value="1"/>
</dbReference>
<evidence type="ECO:0000256" key="5">
    <source>
        <dbReference type="ARBA" id="ARBA00022737"/>
    </source>
</evidence>
<dbReference type="GO" id="GO:0003779">
    <property type="term" value="F:actin binding"/>
    <property type="evidence" value="ECO:0007669"/>
    <property type="project" value="UniProtKB-KW"/>
</dbReference>
<feature type="domain" description="Calponin-homology (CH)" evidence="11">
    <location>
        <begin position="167"/>
        <end position="275"/>
    </location>
</feature>
<dbReference type="GO" id="GO:0015629">
    <property type="term" value="C:actin cytoskeleton"/>
    <property type="evidence" value="ECO:0007669"/>
    <property type="project" value="TreeGrafter"/>
</dbReference>
<dbReference type="GO" id="GO:0034446">
    <property type="term" value="P:substrate adhesion-dependent cell spreading"/>
    <property type="evidence" value="ECO:0007669"/>
    <property type="project" value="TreeGrafter"/>
</dbReference>
<evidence type="ECO:0000256" key="2">
    <source>
        <dbReference type="ARBA" id="ARBA00004245"/>
    </source>
</evidence>
<feature type="region of interest" description="Disordered" evidence="10">
    <location>
        <begin position="67"/>
        <end position="93"/>
    </location>
</feature>
<evidence type="ECO:0000256" key="7">
    <source>
        <dbReference type="ARBA" id="ARBA00023203"/>
    </source>
</evidence>
<feature type="domain" description="Calponin-homology (CH)" evidence="11">
    <location>
        <begin position="335"/>
        <end position="442"/>
    </location>
</feature>
<dbReference type="Pfam" id="PF00307">
    <property type="entry name" value="CH"/>
    <property type="match status" value="2"/>
</dbReference>
<evidence type="ECO:0000313" key="12">
    <source>
        <dbReference type="Proteomes" id="UP000095287"/>
    </source>
</evidence>
<keyword evidence="5" id="KW-0677">Repeat</keyword>
<dbReference type="InterPro" id="IPR001715">
    <property type="entry name" value="CH_dom"/>
</dbReference>
<evidence type="ECO:0000256" key="3">
    <source>
        <dbReference type="ARBA" id="ARBA00005666"/>
    </source>
</evidence>
<keyword evidence="9" id="KW-0175">Coiled coil</keyword>
<keyword evidence="6" id="KW-0130">Cell adhesion</keyword>
<evidence type="ECO:0000256" key="8">
    <source>
        <dbReference type="ARBA" id="ARBA00023212"/>
    </source>
</evidence>
<evidence type="ECO:0000259" key="11">
    <source>
        <dbReference type="PROSITE" id="PS50021"/>
    </source>
</evidence>
<dbReference type="PANTHER" id="PTHR12114:SF4">
    <property type="entry name" value="GH23568P"/>
    <property type="match status" value="1"/>
</dbReference>
<dbReference type="GO" id="GO:0005925">
    <property type="term" value="C:focal adhesion"/>
    <property type="evidence" value="ECO:0007669"/>
    <property type="project" value="TreeGrafter"/>
</dbReference>
<evidence type="ECO:0000256" key="9">
    <source>
        <dbReference type="SAM" id="Coils"/>
    </source>
</evidence>
<protein>
    <submittedName>
        <fullName evidence="13">Beta-parvin</fullName>
    </submittedName>
</protein>
<dbReference type="GO" id="GO:0071963">
    <property type="term" value="P:establishment or maintenance of cell polarity regulating cell shape"/>
    <property type="evidence" value="ECO:0007669"/>
    <property type="project" value="TreeGrafter"/>
</dbReference>
<organism evidence="12 13">
    <name type="scientific">Steinernema glaseri</name>
    <dbReference type="NCBI Taxonomy" id="37863"/>
    <lineage>
        <taxon>Eukaryota</taxon>
        <taxon>Metazoa</taxon>
        <taxon>Ecdysozoa</taxon>
        <taxon>Nematoda</taxon>
        <taxon>Chromadorea</taxon>
        <taxon>Rhabditida</taxon>
        <taxon>Tylenchina</taxon>
        <taxon>Panagrolaimomorpha</taxon>
        <taxon>Strongyloidoidea</taxon>
        <taxon>Steinernematidae</taxon>
        <taxon>Steinernema</taxon>
    </lineage>
</organism>
<feature type="coiled-coil region" evidence="9">
    <location>
        <begin position="106"/>
        <end position="133"/>
    </location>
</feature>
<accession>A0A1I7YEE4</accession>
<evidence type="ECO:0000313" key="13">
    <source>
        <dbReference type="WBParaSite" id="L893_g15294.t1"/>
    </source>
</evidence>
<evidence type="ECO:0000256" key="1">
    <source>
        <dbReference type="ARBA" id="ARBA00004204"/>
    </source>
</evidence>
<keyword evidence="12" id="KW-1185">Reference proteome</keyword>
<comment type="similarity">
    <text evidence="3">Belongs to the parvin family.</text>
</comment>
<evidence type="ECO:0000256" key="10">
    <source>
        <dbReference type="SAM" id="MobiDB-lite"/>
    </source>
</evidence>
<evidence type="ECO:0000256" key="6">
    <source>
        <dbReference type="ARBA" id="ARBA00022889"/>
    </source>
</evidence>
<dbReference type="GO" id="GO:0030031">
    <property type="term" value="P:cell projection assembly"/>
    <property type="evidence" value="ECO:0007669"/>
    <property type="project" value="TreeGrafter"/>
</dbReference>
<dbReference type="FunFam" id="1.10.418.10:FF:000011">
    <property type="entry name" value="Parvin, beta"/>
    <property type="match status" value="1"/>
</dbReference>
<dbReference type="GO" id="GO:0030017">
    <property type="term" value="C:sarcomere"/>
    <property type="evidence" value="ECO:0007669"/>
    <property type="project" value="UniProtKB-SubCell"/>
</dbReference>
<comment type="subcellular location">
    <subcellularLocation>
        <location evidence="2">Cytoplasm</location>
        <location evidence="2">Cytoskeleton</location>
    </subcellularLocation>
    <subcellularLocation>
        <location evidence="1">Cytoplasm</location>
        <location evidence="1">Myofibril</location>
        <location evidence="1">Sarcomere</location>
    </subcellularLocation>
</comment>
<dbReference type="SUPFAM" id="SSF47576">
    <property type="entry name" value="Calponin-homology domain, CH-domain"/>
    <property type="match status" value="1"/>
</dbReference>
<keyword evidence="7" id="KW-0009">Actin-binding</keyword>
<dbReference type="InterPro" id="IPR036872">
    <property type="entry name" value="CH_dom_sf"/>
</dbReference>
<dbReference type="InterPro" id="IPR028433">
    <property type="entry name" value="Parvin"/>
</dbReference>
<dbReference type="PROSITE" id="PS50021">
    <property type="entry name" value="CH"/>
    <property type="match status" value="2"/>
</dbReference>
<dbReference type="FunFam" id="1.10.418.10:FF:000015">
    <property type="entry name" value="Parvin beta"/>
    <property type="match status" value="1"/>
</dbReference>
<keyword evidence="4" id="KW-0963">Cytoplasm</keyword>
<sequence length="444" mass="50835">MPAYQALTPSTLTPLPSVDNEKHYTLVRRLFVNFIKLNLNNSAIKFTRRVARATRSDHLLNGGMLTMSRAQSSGGGESVGGTMNRGKPKKEESTSILEKFGTIGRKKKQQQQIQAEEDENEAIEVEREGMEALDSTMILPTPKKIVLEEGEERRFLMKDSREDPKVQEVITLLIHWLNRELAEHRIVVKHIQEDLFDGQVIQRLVEKLANLRIEVPEVSQSEEGQRRKLRTVIEAVNRILSQAIVDRPKWTADSIHAKDILSIMHLLIALAIHFRAPVRFPEYVNAQVMIVSKKDGKTQQRFSTEQLTTCQTELGLKGERDAFDTLFDYGPAKLTHVKTSLVAFCNKHLNKINLEVTELDTQFQDGVYLVLLMGLLEGYFVPLYNFHLQVTEQRQMHENVAFAFRLMEDAGMPRPRSRVEDIVNGDLKSTLRLLHSLFTKYKHV</sequence>
<dbReference type="CDD" id="cd21304">
    <property type="entry name" value="CH_PARVA_B_rpt1"/>
    <property type="match status" value="1"/>
</dbReference>
<proteinExistence type="inferred from homology"/>
<reference evidence="13" key="1">
    <citation type="submission" date="2016-11" db="UniProtKB">
        <authorList>
            <consortium name="WormBaseParasite"/>
        </authorList>
    </citation>
    <scope>IDENTIFICATION</scope>
</reference>
<dbReference type="Gene3D" id="1.10.418.10">
    <property type="entry name" value="Calponin-like domain"/>
    <property type="match status" value="2"/>
</dbReference>
<dbReference type="GO" id="GO:0030036">
    <property type="term" value="P:actin cytoskeleton organization"/>
    <property type="evidence" value="ECO:0007669"/>
    <property type="project" value="InterPro"/>
</dbReference>